<sequence length="1146" mass="131102">MGEEDGDDIDDFDDQATVDMRGRDNGRARRIDRDLGSIKLQGKNDPKAYLEWEKKVELVFDCHNYSEEKKVKLDAVEFTNYAIIWELHQRLQSLIQGSRSVEDYHKEMEIIMIRANIEEEREATMARFLHGLNQDIANVVDLQHYVESEDMVHMAMKVERQLKKKCSTRTNLGSSSSWDHITSQCLNKRVMILRDDGDVETESKSDDDPMLPLEDANDGVEYPVDSKLMVARRALNMQVKEDAEPIVVLLCKEACLHTNELNFSLPSAIVTLLQDFDDVFPNEVPNSLPPIRGIEHQIDFVPGATIPNRPAYRSNLEETKELQRQVVELLAKGYVRESMSPCAVPVLLVPKKDGTWRMCVNCHAINKITVKYRDPIPRLDDMLDEFHGKENVVADALSRRYALISTLNAKLLGFEYIKELYVNDLDFANVFNACEKVAFASHCSRRRQPTAASISRFQQRLDSISHQRPTVQQQQQQRASPACRRLVAAPPIHHHSRATLHLTQKFDPLVARQKLTTVIVKHELPLRFVEYESFRDFVDCCNPLVKHMSRNTLKSEIFKIYNVEKGKAMNLLEITNSRVAITTDLWTACNQKKGYMVVTGHFIDNSWHLQSRILRFIYVQAPHTADCISQILVKCLMDWNLDRKLSTVTLDNCSTNDVMVARLKGLLSIESMILSGNFFHMRCAAHILNLIVKDGLSVIESGITCVRDSVSYWSSSPKRVEKFELACRQIQIDVKKLGLDCPTRWNSTFTMLELAVKYKSVFSLLQTLEPQYKCLPSSEEWELAKQMLDYLRPFSKLTEMFSGTTYPTANLFFPLVCKMRIALKGWQTSDVPAVKNMADNMIGKFLKYWDEISGVLVMAVILDPRYKMIYGVVGESSTALVVPSDQSHIDFDDIDDMGDFDAYATQNSQPISSKSDLDRYLEDPLVKRTPDFDVLQWWKMNKGKYPILAEMAKDLLAIPVTIVASESAFSTGGVYRLMRKMYVQSKSGRFPQVQAKSKVQLYGLYTPLPIPSAPWTDVSMDFVLGLPRSKQGKDSIFVVVHRFSKMIHFTPCHKRYDASNVADLLFRDIVRLHGDDLRINHFQEEGNDDIKDKTITSTWDEVYSDLIQVPVGPVTRARAKKFKEATWAQSNSWRSVEGIAYDKCMI</sequence>
<evidence type="ECO:0000313" key="1">
    <source>
        <dbReference type="EMBL" id="KAH9717070.1"/>
    </source>
</evidence>
<name>A0ACB8JJI6_CITSI</name>
<accession>A0ACB8JJI6</accession>
<keyword evidence="2" id="KW-1185">Reference proteome</keyword>
<reference evidence="2" key="1">
    <citation type="journal article" date="2023" name="Hortic. Res.">
        <title>A chromosome-level phased genome enabling allele-level studies in sweet orange: a case study on citrus Huanglongbing tolerance.</title>
        <authorList>
            <person name="Wu B."/>
            <person name="Yu Q."/>
            <person name="Deng Z."/>
            <person name="Duan Y."/>
            <person name="Luo F."/>
            <person name="Gmitter F. Jr."/>
        </authorList>
    </citation>
    <scope>NUCLEOTIDE SEQUENCE [LARGE SCALE GENOMIC DNA]</scope>
    <source>
        <strain evidence="2">cv. Valencia</strain>
    </source>
</reference>
<dbReference type="EMBL" id="CM039176">
    <property type="protein sequence ID" value="KAH9717070.1"/>
    <property type="molecule type" value="Genomic_DNA"/>
</dbReference>
<proteinExistence type="predicted"/>
<gene>
    <name evidence="1" type="ORF">KPL71_021687</name>
</gene>
<evidence type="ECO:0000313" key="2">
    <source>
        <dbReference type="Proteomes" id="UP000829398"/>
    </source>
</evidence>
<protein>
    <submittedName>
        <fullName evidence="1">BED-type domain-containing protein</fullName>
    </submittedName>
</protein>
<comment type="caution">
    <text evidence="1">The sequence shown here is derived from an EMBL/GenBank/DDBJ whole genome shotgun (WGS) entry which is preliminary data.</text>
</comment>
<organism evidence="1 2">
    <name type="scientific">Citrus sinensis</name>
    <name type="common">Sweet orange</name>
    <name type="synonym">Citrus aurantium var. sinensis</name>
    <dbReference type="NCBI Taxonomy" id="2711"/>
    <lineage>
        <taxon>Eukaryota</taxon>
        <taxon>Viridiplantae</taxon>
        <taxon>Streptophyta</taxon>
        <taxon>Embryophyta</taxon>
        <taxon>Tracheophyta</taxon>
        <taxon>Spermatophyta</taxon>
        <taxon>Magnoliopsida</taxon>
        <taxon>eudicotyledons</taxon>
        <taxon>Gunneridae</taxon>
        <taxon>Pentapetalae</taxon>
        <taxon>rosids</taxon>
        <taxon>malvids</taxon>
        <taxon>Sapindales</taxon>
        <taxon>Rutaceae</taxon>
        <taxon>Aurantioideae</taxon>
        <taxon>Citrus</taxon>
    </lineage>
</organism>
<dbReference type="Proteomes" id="UP000829398">
    <property type="component" value="Chromosome 7"/>
</dbReference>